<dbReference type="Proteomes" id="UP000294830">
    <property type="component" value="Unassembled WGS sequence"/>
</dbReference>
<proteinExistence type="predicted"/>
<dbReference type="OrthoDB" id="9803598at2"/>
<dbReference type="InterPro" id="IPR015890">
    <property type="entry name" value="Chorismate_C"/>
</dbReference>
<dbReference type="RefSeq" id="WP_131837698.1">
    <property type="nucleotide sequence ID" value="NZ_SLWB01000001.1"/>
</dbReference>
<name>A0A4R2F6Q1_9BACT</name>
<evidence type="ECO:0000313" key="3">
    <source>
        <dbReference type="EMBL" id="TCN72910.1"/>
    </source>
</evidence>
<feature type="domain" description="Chorismate-utilising enzyme C-terminal" evidence="1">
    <location>
        <begin position="157"/>
        <end position="413"/>
    </location>
</feature>
<keyword evidence="4" id="KW-1185">Reference proteome</keyword>
<comment type="caution">
    <text evidence="3">The sequence shown here is derived from an EMBL/GenBank/DDBJ whole genome shotgun (WGS) entry which is preliminary data.</text>
</comment>
<dbReference type="InterPro" id="IPR019999">
    <property type="entry name" value="Anth_synth_I-like"/>
</dbReference>
<organism evidence="3 4">
    <name type="scientific">Acetobacteroides hydrogenigenes</name>
    <dbReference type="NCBI Taxonomy" id="979970"/>
    <lineage>
        <taxon>Bacteria</taxon>
        <taxon>Pseudomonadati</taxon>
        <taxon>Bacteroidota</taxon>
        <taxon>Bacteroidia</taxon>
        <taxon>Bacteroidales</taxon>
        <taxon>Rikenellaceae</taxon>
        <taxon>Acetobacteroides</taxon>
    </lineage>
</organism>
<reference evidence="3 4" key="1">
    <citation type="submission" date="2019-03" db="EMBL/GenBank/DDBJ databases">
        <title>Genomic Encyclopedia of Archaeal and Bacterial Type Strains, Phase II (KMG-II): from individual species to whole genera.</title>
        <authorList>
            <person name="Goeker M."/>
        </authorList>
    </citation>
    <scope>NUCLEOTIDE SEQUENCE [LARGE SCALE GENOMIC DNA]</scope>
    <source>
        <strain evidence="3 4">RL-C</strain>
    </source>
</reference>
<evidence type="ECO:0000313" key="4">
    <source>
        <dbReference type="Proteomes" id="UP000294830"/>
    </source>
</evidence>
<dbReference type="GO" id="GO:0000162">
    <property type="term" value="P:L-tryptophan biosynthetic process"/>
    <property type="evidence" value="ECO:0007669"/>
    <property type="project" value="TreeGrafter"/>
</dbReference>
<dbReference type="EMBL" id="SLWB01000001">
    <property type="protein sequence ID" value="TCN72910.1"/>
    <property type="molecule type" value="Genomic_DNA"/>
</dbReference>
<sequence>MNFSEKIFEAKKRLLSWGNQFGIFALIDSNELSQNPIETEFGQYALVLAADVDAEMCESEAPFSELQAFVSNQYAFGFLGYDLKNYVEDLTSTNPDGVGFPDIHFFIPKHIIAVDNAGSFKILKSDKDIATILDEISRCQFEAKPHNPLAVESRISHSEYIDSVKRIKEHIRRGDIYEMNFCQEFFATAADIDPLTTYIELSTVSPTPFACFYKLHDRYLISASPERFLLKQGSRVISQPIKGTIRRGSTPAEDEMLKQELRSNPKEQSENVMIVDLVRNDLSRTAKDGSVNVTELFGIYPFRQVFQMISTVESEVKEGISGVEVIRDAYPMGSMTGAPKVSAMQLIEKYEKTKRGLYSGAVGYFTPSGSFDFNVVIRSILYNQPARYLSFSVGGAITFSSDPEAEYNECLVKAKAIMEVLDKKSGQHND</sequence>
<dbReference type="SUPFAM" id="SSF56322">
    <property type="entry name" value="ADC synthase"/>
    <property type="match status" value="1"/>
</dbReference>
<dbReference type="PANTHER" id="PTHR11236:SF9">
    <property type="entry name" value="ANTHRANILATE SYNTHASE COMPONENT 1"/>
    <property type="match status" value="1"/>
</dbReference>
<dbReference type="InterPro" id="IPR006805">
    <property type="entry name" value="Anth_synth_I_N"/>
</dbReference>
<accession>A0A4R2F6Q1</accession>
<dbReference type="Gene3D" id="3.60.120.10">
    <property type="entry name" value="Anthranilate synthase"/>
    <property type="match status" value="1"/>
</dbReference>
<dbReference type="PRINTS" id="PR00095">
    <property type="entry name" value="ANTSNTHASEI"/>
</dbReference>
<gene>
    <name evidence="3" type="ORF">CLV25_101128</name>
</gene>
<dbReference type="Pfam" id="PF00425">
    <property type="entry name" value="Chorismate_bind"/>
    <property type="match status" value="1"/>
</dbReference>
<evidence type="ECO:0000259" key="1">
    <source>
        <dbReference type="Pfam" id="PF00425"/>
    </source>
</evidence>
<dbReference type="Pfam" id="PF04715">
    <property type="entry name" value="Anth_synt_I_N"/>
    <property type="match status" value="1"/>
</dbReference>
<feature type="domain" description="Anthranilate synthase component I N-terminal" evidence="2">
    <location>
        <begin position="75"/>
        <end position="116"/>
    </location>
</feature>
<dbReference type="PANTHER" id="PTHR11236">
    <property type="entry name" value="AMINOBENZOATE/ANTHRANILATE SYNTHASE"/>
    <property type="match status" value="1"/>
</dbReference>
<dbReference type="InterPro" id="IPR005801">
    <property type="entry name" value="ADC_synthase"/>
</dbReference>
<protein>
    <submittedName>
        <fullName evidence="3">Para-aminobenzoate synthetase component 1</fullName>
    </submittedName>
</protein>
<evidence type="ECO:0000259" key="2">
    <source>
        <dbReference type="Pfam" id="PF04715"/>
    </source>
</evidence>
<dbReference type="AlphaFoldDB" id="A0A4R2F6Q1"/>